<organism evidence="1 2">
    <name type="scientific">Mycobacterium phage MacnCheese</name>
    <dbReference type="NCBI Taxonomy" id="2927982"/>
    <lineage>
        <taxon>Viruses</taxon>
        <taxon>Duplodnaviria</taxon>
        <taxon>Heunggongvirae</taxon>
        <taxon>Uroviricota</taxon>
        <taxon>Caudoviricetes</taxon>
        <taxon>Weiservirinae</taxon>
        <taxon>Keshuvirus</taxon>
        <taxon>Keshuvirus macncheese</taxon>
    </lineage>
</organism>
<proteinExistence type="predicted"/>
<protein>
    <submittedName>
        <fullName evidence="1">Uncharacterized protein</fullName>
    </submittedName>
</protein>
<gene>
    <name evidence="1" type="primary">60</name>
    <name evidence="1" type="ORF">MACNCHEESE_60</name>
</gene>
<dbReference type="GeneID" id="40235373"/>
<evidence type="ECO:0000313" key="2">
    <source>
        <dbReference type="Proteomes" id="UP000009002"/>
    </source>
</evidence>
<evidence type="ECO:0000313" key="1">
    <source>
        <dbReference type="EMBL" id="AFN37751.1"/>
    </source>
</evidence>
<dbReference type="EMBL" id="JX042579">
    <property type="protein sequence ID" value="AFN37751.1"/>
    <property type="molecule type" value="Genomic_DNA"/>
</dbReference>
<accession>I6XD32</accession>
<name>I6XD32_9CAUD</name>
<dbReference type="RefSeq" id="YP_009638618.1">
    <property type="nucleotide sequence ID" value="NC_042338.1"/>
</dbReference>
<dbReference type="KEGG" id="vg:40235373"/>
<keyword evidence="2" id="KW-1185">Reference proteome</keyword>
<reference evidence="2" key="1">
    <citation type="submission" date="2012-05" db="EMBL/GenBank/DDBJ databases">
        <authorList>
            <person name="Everding T.M."/>
            <person name="Alkanani M.S."/>
            <person name="Bell A.C."/>
            <person name="Bohner A."/>
            <person name="Burghgraef A.L."/>
            <person name="DeVries J.T."/>
            <person name="Hooker S.J."/>
            <person name="Jansma C.A."/>
            <person name="Lang J.M."/>
            <person name="Lin J.Y."/>
            <person name="Newhof J.T."/>
            <person name="Noyes I.C.B."/>
            <person name="Schultz L.N."/>
            <person name="Stewart S.L."/>
            <person name="VandeHaar P.S."/>
            <person name="Vasquez J.A."/>
            <person name="Veldkamp K.L."/>
            <person name="Venema K.M."/>
            <person name="Westra V.A."/>
            <person name="Wrobel K.E."/>
            <person name="Harris A.D."/>
            <person name="Wertz J.T."/>
            <person name="DeJong R.J."/>
            <person name="Buck G.A."/>
            <person name="Campbell R."/>
            <person name="Carvalho M.R."/>
            <person name="Johnson A."/>
            <person name="Kettlewell J.M."/>
            <person name="Lee V."/>
            <person name="Loviza R."/>
            <person name="Renner D."/>
            <person name="Serrano M.G."/>
            <person name="Voegtly L.J."/>
            <person name="Walstead R."/>
            <person name="Wang Y.P."/>
            <person name="Bradley K.W."/>
            <person name="Khaja R."/>
            <person name="Lewis M.F."/>
            <person name="Barker L.P."/>
            <person name="Asai D.J."/>
            <person name="Bowman C.A."/>
            <person name="Russell D.A."/>
            <person name="Pope W.H."/>
            <person name="Jacobs-Sera D."/>
            <person name="Hendrix R.W."/>
            <person name="Hatfull G.F."/>
        </authorList>
    </citation>
    <scope>NUCLEOTIDE SEQUENCE [LARGE SCALE GENOMIC DNA]</scope>
</reference>
<sequence length="92" mass="10091">MTFNWSGQNIEPDSVVWRGARDGNLSSFKIGVVKAVGVTPGKATVRWVVECGYRGEARPLHSTGHPTVDSLTLVDPKTLDPKIVEALWEAMR</sequence>
<dbReference type="Proteomes" id="UP000009002">
    <property type="component" value="Segment"/>
</dbReference>